<keyword evidence="1" id="KW-0472">Membrane</keyword>
<dbReference type="InParanoid" id="A0A078ALB3"/>
<evidence type="ECO:0000313" key="2">
    <source>
        <dbReference type="EMBL" id="CDW81653.1"/>
    </source>
</evidence>
<dbReference type="AlphaFoldDB" id="A0A078ALB3"/>
<sequence>MTKTYCEQCDDSENIDYNSNQGKYNCRHGKDWYQEQEDQRKKKIAENGCRSIKKIRERTKNNKQKDKIRIQLIRDQHRTQKEGQNSDIEAIKNKIISQARDKVREYLLKLFQWAPENINVDILPYAALLSIANTSVGGEIAAILIANPQVLAGAVLITGILAGLGFFLNQFSMNTTSEVEGERMSSLQT</sequence>
<keyword evidence="1" id="KW-0812">Transmembrane</keyword>
<protein>
    <submittedName>
        <fullName evidence="2">Uncharacterized protein</fullName>
    </submittedName>
</protein>
<evidence type="ECO:0000256" key="1">
    <source>
        <dbReference type="SAM" id="Phobius"/>
    </source>
</evidence>
<proteinExistence type="predicted"/>
<organism evidence="2 3">
    <name type="scientific">Stylonychia lemnae</name>
    <name type="common">Ciliate</name>
    <dbReference type="NCBI Taxonomy" id="5949"/>
    <lineage>
        <taxon>Eukaryota</taxon>
        <taxon>Sar</taxon>
        <taxon>Alveolata</taxon>
        <taxon>Ciliophora</taxon>
        <taxon>Intramacronucleata</taxon>
        <taxon>Spirotrichea</taxon>
        <taxon>Stichotrichia</taxon>
        <taxon>Sporadotrichida</taxon>
        <taxon>Oxytrichidae</taxon>
        <taxon>Stylonychinae</taxon>
        <taxon>Stylonychia</taxon>
    </lineage>
</organism>
<gene>
    <name evidence="2" type="primary">Contig4608.g4923</name>
    <name evidence="2" type="ORF">STYLEM_10676</name>
</gene>
<name>A0A078ALB3_STYLE</name>
<dbReference type="EMBL" id="CCKQ01010145">
    <property type="protein sequence ID" value="CDW81653.1"/>
    <property type="molecule type" value="Genomic_DNA"/>
</dbReference>
<accession>A0A078ALB3</accession>
<dbReference type="Proteomes" id="UP000039865">
    <property type="component" value="Unassembled WGS sequence"/>
</dbReference>
<feature type="transmembrane region" description="Helical" evidence="1">
    <location>
        <begin position="150"/>
        <end position="168"/>
    </location>
</feature>
<evidence type="ECO:0000313" key="3">
    <source>
        <dbReference type="Proteomes" id="UP000039865"/>
    </source>
</evidence>
<keyword evidence="1" id="KW-1133">Transmembrane helix</keyword>
<keyword evidence="3" id="KW-1185">Reference proteome</keyword>
<reference evidence="2 3" key="1">
    <citation type="submission" date="2014-06" db="EMBL/GenBank/DDBJ databases">
        <authorList>
            <person name="Swart Estienne"/>
        </authorList>
    </citation>
    <scope>NUCLEOTIDE SEQUENCE [LARGE SCALE GENOMIC DNA]</scope>
    <source>
        <strain evidence="2 3">130c</strain>
    </source>
</reference>